<comment type="caution">
    <text evidence="2">The sequence shown here is derived from an EMBL/GenBank/DDBJ whole genome shotgun (WGS) entry which is preliminary data.</text>
</comment>
<evidence type="ECO:0000313" key="2">
    <source>
        <dbReference type="EMBL" id="KAF0685902.1"/>
    </source>
</evidence>
<keyword evidence="1" id="KW-0175">Coiled coil</keyword>
<dbReference type="Gene3D" id="2.60.120.260">
    <property type="entry name" value="Galactose-binding domain-like"/>
    <property type="match status" value="1"/>
</dbReference>
<gene>
    <name evidence="2" type="ORF">As57867_022196</name>
</gene>
<feature type="non-terminal residue" evidence="2">
    <location>
        <position position="266"/>
    </location>
</feature>
<evidence type="ECO:0000256" key="1">
    <source>
        <dbReference type="SAM" id="Coils"/>
    </source>
</evidence>
<feature type="coiled-coil region" evidence="1">
    <location>
        <begin position="3"/>
        <end position="53"/>
    </location>
</feature>
<accession>A0A6A4XRU4</accession>
<organism evidence="2">
    <name type="scientific">Aphanomyces stellatus</name>
    <dbReference type="NCBI Taxonomy" id="120398"/>
    <lineage>
        <taxon>Eukaryota</taxon>
        <taxon>Sar</taxon>
        <taxon>Stramenopiles</taxon>
        <taxon>Oomycota</taxon>
        <taxon>Saprolegniomycetes</taxon>
        <taxon>Saprolegniales</taxon>
        <taxon>Verrucalvaceae</taxon>
        <taxon>Aphanomyces</taxon>
    </lineage>
</organism>
<proteinExistence type="predicted"/>
<sequence>MDEDGTEKEVQALQLQITELNRLLFSTSDSSKRKSLEQQIDELEEEGIALRKKAHDDKELNVASRLNTARPASARPRRTTLKPVIEDAEVPKEHLTAELARRHFTNIISLDKDIIRDIITPSHNESFPVTSVLESGFKSYWMSTGMYPQALKLALRQTVYIASVEVTCLFVKELVVHCTHSRSVVNPEPMRVTLPPPPPAADGELSFHDRVSYKFKFEGDAIEAIDIRILSGYVDFCLVHGVKVKVDEDLEPPALASTAALRMNSQ</sequence>
<name>A0A6A4XRU4_9STRA</name>
<dbReference type="OrthoDB" id="271080at2759"/>
<dbReference type="AlphaFoldDB" id="A0A6A4XRU4"/>
<dbReference type="EMBL" id="VJMH01007026">
    <property type="protein sequence ID" value="KAF0685902.1"/>
    <property type="molecule type" value="Genomic_DNA"/>
</dbReference>
<reference evidence="2" key="1">
    <citation type="submission" date="2019-06" db="EMBL/GenBank/DDBJ databases">
        <title>Genomics analysis of Aphanomyces spp. identifies a new class of oomycete effector associated with host adaptation.</title>
        <authorList>
            <person name="Gaulin E."/>
        </authorList>
    </citation>
    <scope>NUCLEOTIDE SEQUENCE</scope>
    <source>
        <strain evidence="2">CBS 578.67</strain>
    </source>
</reference>
<protein>
    <submittedName>
        <fullName evidence="2">Uncharacterized protein</fullName>
    </submittedName>
</protein>